<protein>
    <submittedName>
        <fullName evidence="1">Uncharacterized protein</fullName>
    </submittedName>
</protein>
<dbReference type="EMBL" id="OIVN01002603">
    <property type="protein sequence ID" value="SPD05003.1"/>
    <property type="molecule type" value="Genomic_DNA"/>
</dbReference>
<name>A0A2N9GZM9_FAGSY</name>
<dbReference type="AlphaFoldDB" id="A0A2N9GZM9"/>
<reference evidence="1" key="1">
    <citation type="submission" date="2018-02" db="EMBL/GenBank/DDBJ databases">
        <authorList>
            <person name="Cohen D.B."/>
            <person name="Kent A.D."/>
        </authorList>
    </citation>
    <scope>NUCLEOTIDE SEQUENCE</scope>
</reference>
<accession>A0A2N9GZM9</accession>
<organism evidence="1">
    <name type="scientific">Fagus sylvatica</name>
    <name type="common">Beechnut</name>
    <dbReference type="NCBI Taxonomy" id="28930"/>
    <lineage>
        <taxon>Eukaryota</taxon>
        <taxon>Viridiplantae</taxon>
        <taxon>Streptophyta</taxon>
        <taxon>Embryophyta</taxon>
        <taxon>Tracheophyta</taxon>
        <taxon>Spermatophyta</taxon>
        <taxon>Magnoliopsida</taxon>
        <taxon>eudicotyledons</taxon>
        <taxon>Gunneridae</taxon>
        <taxon>Pentapetalae</taxon>
        <taxon>rosids</taxon>
        <taxon>fabids</taxon>
        <taxon>Fagales</taxon>
        <taxon>Fagaceae</taxon>
        <taxon>Fagus</taxon>
    </lineage>
</organism>
<proteinExistence type="predicted"/>
<sequence length="179" mass="20149">MINREVNAFAISSHECIEECSRRLNHLSETGPKLDGSMQYIRASLLRWSVMLCLKWLMCPTGSALPSAFQTLYCPLLARYNCFVDTGALDQLPLDPLPELLPGRFLPSELSFSPDSEANVSELCVDKDRLGLLLVFSLLECSNLREPWVPELFLASYGVEMMAPALYVWFESPTLLPPF</sequence>
<evidence type="ECO:0000313" key="1">
    <source>
        <dbReference type="EMBL" id="SPD05003.1"/>
    </source>
</evidence>
<gene>
    <name evidence="1" type="ORF">FSB_LOCUS32885</name>
</gene>